<keyword evidence="2" id="KW-1185">Reference proteome</keyword>
<evidence type="ECO:0000313" key="2">
    <source>
        <dbReference type="Proteomes" id="UP001150603"/>
    </source>
</evidence>
<proteinExistence type="predicted"/>
<gene>
    <name evidence="1" type="ORF">FBU59_002564</name>
</gene>
<dbReference type="Proteomes" id="UP001150603">
    <property type="component" value="Unassembled WGS sequence"/>
</dbReference>
<protein>
    <submittedName>
        <fullName evidence="1">Uncharacterized protein</fullName>
    </submittedName>
</protein>
<evidence type="ECO:0000313" key="1">
    <source>
        <dbReference type="EMBL" id="KAJ1944575.1"/>
    </source>
</evidence>
<organism evidence="1 2">
    <name type="scientific">Linderina macrospora</name>
    <dbReference type="NCBI Taxonomy" id="4868"/>
    <lineage>
        <taxon>Eukaryota</taxon>
        <taxon>Fungi</taxon>
        <taxon>Fungi incertae sedis</taxon>
        <taxon>Zoopagomycota</taxon>
        <taxon>Kickxellomycotina</taxon>
        <taxon>Kickxellomycetes</taxon>
        <taxon>Kickxellales</taxon>
        <taxon>Kickxellaceae</taxon>
        <taxon>Linderina</taxon>
    </lineage>
</organism>
<sequence>MDNVTNVIIDHNEIALNNYYDAITGLGAVDNDFTDSFMLAEGNYFKNAAYPFYKSNNAGSTYAPFTGSGAGTLATCSKYIGRDCIPNQQVSSGSACQPVVEMVWLVWALTKMFC</sequence>
<reference evidence="1" key="1">
    <citation type="submission" date="2022-07" db="EMBL/GenBank/DDBJ databases">
        <title>Phylogenomic reconstructions and comparative analyses of Kickxellomycotina fungi.</title>
        <authorList>
            <person name="Reynolds N.K."/>
            <person name="Stajich J.E."/>
            <person name="Barry K."/>
            <person name="Grigoriev I.V."/>
            <person name="Crous P."/>
            <person name="Smith M.E."/>
        </authorList>
    </citation>
    <scope>NUCLEOTIDE SEQUENCE</scope>
    <source>
        <strain evidence="1">NRRL 5244</strain>
    </source>
</reference>
<accession>A0ACC1JAU1</accession>
<comment type="caution">
    <text evidence="1">The sequence shown here is derived from an EMBL/GenBank/DDBJ whole genome shotgun (WGS) entry which is preliminary data.</text>
</comment>
<dbReference type="EMBL" id="JANBPW010001426">
    <property type="protein sequence ID" value="KAJ1944575.1"/>
    <property type="molecule type" value="Genomic_DNA"/>
</dbReference>
<name>A0ACC1JAU1_9FUNG</name>